<protein>
    <submittedName>
        <fullName evidence="1">Uncharacterized protein</fullName>
    </submittedName>
</protein>
<organism evidence="1 4">
    <name type="scientific">Entomoplasma ellychniae</name>
    <dbReference type="NCBI Taxonomy" id="2114"/>
    <lineage>
        <taxon>Bacteria</taxon>
        <taxon>Bacillati</taxon>
        <taxon>Mycoplasmatota</taxon>
        <taxon>Mollicutes</taxon>
        <taxon>Entomoplasmatales</taxon>
        <taxon>Entomoplasmataceae</taxon>
        <taxon>Entomoplasma</taxon>
    </lineage>
</organism>
<evidence type="ECO:0000313" key="4">
    <source>
        <dbReference type="Proteomes" id="UP000239010"/>
    </source>
</evidence>
<dbReference type="EMBL" id="PHND01000001">
    <property type="protein sequence ID" value="PPE04680.1"/>
    <property type="molecule type" value="Genomic_DNA"/>
</dbReference>
<reference evidence="1 4" key="1">
    <citation type="submission" date="2017-11" db="EMBL/GenBank/DDBJ databases">
        <title>Genome sequence of Entomoplasma ellychniae ELCN-1 (ATCC 43707).</title>
        <authorList>
            <person name="Lo W.-S."/>
            <person name="Gasparich G.E."/>
            <person name="Kuo C.-H."/>
        </authorList>
    </citation>
    <scope>NUCLEOTIDE SEQUENCE [LARGE SCALE GENOMIC DNA]</scope>
    <source>
        <strain evidence="1 4">ELCN-1</strain>
    </source>
</reference>
<name>A0A8E2QY13_9MOLU</name>
<evidence type="ECO:0000313" key="2">
    <source>
        <dbReference type="EMBL" id="PPE04609.1"/>
    </source>
</evidence>
<gene>
    <name evidence="1" type="ORF">EELLY_v1c00330</name>
    <name evidence="2" type="ORF">EELLY_v1c02890</name>
    <name evidence="3" type="ORF">EELLY_v1c03600</name>
</gene>
<comment type="caution">
    <text evidence="1">The sequence shown here is derived from an EMBL/GenBank/DDBJ whole genome shotgun (WGS) entry which is preliminary data.</text>
</comment>
<proteinExistence type="predicted"/>
<dbReference type="AlphaFoldDB" id="A0A8E2QY13"/>
<accession>A0A8E2QY13</accession>
<dbReference type="EMBL" id="PHND01000001">
    <property type="protein sequence ID" value="PPE04609.1"/>
    <property type="molecule type" value="Genomic_DNA"/>
</dbReference>
<evidence type="ECO:0000313" key="1">
    <source>
        <dbReference type="EMBL" id="PPE04359.1"/>
    </source>
</evidence>
<sequence>MKKEIKVNLTLKNIIIEQIIYSDSIQNANSSWIKVKIRIQDNDLKINYFWAHSYNRDTINKIFEFHKEATRDKRLIILDIFLNIWPTKNNRNTPEYDNTYKWYLSDVIKSENQEEK</sequence>
<dbReference type="EMBL" id="PHND01000001">
    <property type="protein sequence ID" value="PPE04359.1"/>
    <property type="molecule type" value="Genomic_DNA"/>
</dbReference>
<dbReference type="RefSeq" id="WP_104205514.1">
    <property type="nucleotide sequence ID" value="NZ_PHND01000001.1"/>
</dbReference>
<evidence type="ECO:0000313" key="3">
    <source>
        <dbReference type="EMBL" id="PPE04680.1"/>
    </source>
</evidence>
<dbReference type="Proteomes" id="UP000239010">
    <property type="component" value="Unassembled WGS sequence"/>
</dbReference>
<keyword evidence="4" id="KW-1185">Reference proteome</keyword>